<keyword evidence="2" id="KW-1185">Reference proteome</keyword>
<reference evidence="1 2" key="1">
    <citation type="submission" date="2015-05" db="EMBL/GenBank/DDBJ databases">
        <title>Draft genome sequence of Lampropedia sp. CT6, isolated from the microbial mat of a hot water spring, located at Manikaran, India.</title>
        <authorList>
            <person name="Tripathi C."/>
            <person name="Rani P."/>
            <person name="Mahato N.K."/>
            <person name="Lal R."/>
        </authorList>
    </citation>
    <scope>NUCLEOTIDE SEQUENCE [LARGE SCALE GENOMIC DNA]</scope>
    <source>
        <strain evidence="1 2">CT6</strain>
    </source>
</reference>
<organism evidence="1 2">
    <name type="scientific">Lampropedia cohaerens</name>
    <dbReference type="NCBI Taxonomy" id="1610491"/>
    <lineage>
        <taxon>Bacteria</taxon>
        <taxon>Pseudomonadati</taxon>
        <taxon>Pseudomonadota</taxon>
        <taxon>Betaproteobacteria</taxon>
        <taxon>Burkholderiales</taxon>
        <taxon>Comamonadaceae</taxon>
        <taxon>Lampropedia</taxon>
    </lineage>
</organism>
<dbReference type="Proteomes" id="UP000050580">
    <property type="component" value="Unassembled WGS sequence"/>
</dbReference>
<gene>
    <name evidence="1" type="ORF">AAV94_05580</name>
</gene>
<comment type="caution">
    <text evidence="1">The sequence shown here is derived from an EMBL/GenBank/DDBJ whole genome shotgun (WGS) entry which is preliminary data.</text>
</comment>
<name>A0A0U1Q0J5_9BURK</name>
<accession>A0A0U1Q0J5</accession>
<protein>
    <submittedName>
        <fullName evidence="1">Uncharacterized protein</fullName>
    </submittedName>
</protein>
<proteinExistence type="predicted"/>
<evidence type="ECO:0000313" key="2">
    <source>
        <dbReference type="Proteomes" id="UP000050580"/>
    </source>
</evidence>
<dbReference type="EMBL" id="LBNQ01000020">
    <property type="protein sequence ID" value="KKW68288.1"/>
    <property type="molecule type" value="Genomic_DNA"/>
</dbReference>
<sequence length="62" mass="7009">MRNARRKPQSLCWPDEDVQRRSARLARHSQGQLGKSTPGRVARLAQRTGLGCGRRLARRTLA</sequence>
<dbReference type="AlphaFoldDB" id="A0A0U1Q0J5"/>
<evidence type="ECO:0000313" key="1">
    <source>
        <dbReference type="EMBL" id="KKW68288.1"/>
    </source>
</evidence>